<feature type="region of interest" description="Disordered" evidence="7">
    <location>
        <begin position="81"/>
        <end position="136"/>
    </location>
</feature>
<name>K3X1S9_GLOUD</name>
<keyword evidence="6" id="KW-0539">Nucleus</keyword>
<dbReference type="GO" id="GO:0042795">
    <property type="term" value="P:snRNA transcription by RNA polymerase II"/>
    <property type="evidence" value="ECO:0007669"/>
    <property type="project" value="TreeGrafter"/>
</dbReference>
<evidence type="ECO:0000256" key="4">
    <source>
        <dbReference type="ARBA" id="ARBA00023125"/>
    </source>
</evidence>
<reference evidence="8" key="3">
    <citation type="submission" date="2015-02" db="UniProtKB">
        <authorList>
            <consortium name="EnsemblProtists"/>
        </authorList>
    </citation>
    <scope>IDENTIFICATION</scope>
    <source>
        <strain evidence="8">DAOM BR144</strain>
    </source>
</reference>
<feature type="region of interest" description="Disordered" evidence="7">
    <location>
        <begin position="202"/>
        <end position="244"/>
    </location>
</feature>
<dbReference type="GO" id="GO:0042796">
    <property type="term" value="P:snRNA transcription by RNA polymerase III"/>
    <property type="evidence" value="ECO:0007669"/>
    <property type="project" value="TreeGrafter"/>
</dbReference>
<feature type="compositionally biased region" description="Basic residues" evidence="7">
    <location>
        <begin position="125"/>
        <end position="136"/>
    </location>
</feature>
<protein>
    <recommendedName>
        <fullName evidence="10">snRNA-activating protein complex subunit 3</fullName>
    </recommendedName>
</protein>
<evidence type="ECO:0008006" key="10">
    <source>
        <dbReference type="Google" id="ProtNLM"/>
    </source>
</evidence>
<dbReference type="InParanoid" id="K3X1S9"/>
<feature type="compositionally biased region" description="Basic residues" evidence="7">
    <location>
        <begin position="202"/>
        <end position="212"/>
    </location>
</feature>
<dbReference type="InterPro" id="IPR022042">
    <property type="entry name" value="snRNA-activating_su3"/>
</dbReference>
<dbReference type="EnsemblProtists" id="PYU1_T011178">
    <property type="protein sequence ID" value="PYU1_T011178"/>
    <property type="gene ID" value="PYU1_G011153"/>
</dbReference>
<dbReference type="GO" id="GO:0003681">
    <property type="term" value="F:bent DNA binding"/>
    <property type="evidence" value="ECO:0007669"/>
    <property type="project" value="TreeGrafter"/>
</dbReference>
<evidence type="ECO:0000256" key="5">
    <source>
        <dbReference type="ARBA" id="ARBA00023163"/>
    </source>
</evidence>
<dbReference type="Pfam" id="PF12251">
    <property type="entry name" value="SNAPC3"/>
    <property type="match status" value="1"/>
</dbReference>
<dbReference type="GO" id="GO:0019185">
    <property type="term" value="C:snRNA-activating protein complex"/>
    <property type="evidence" value="ECO:0007669"/>
    <property type="project" value="TreeGrafter"/>
</dbReference>
<dbReference type="Proteomes" id="UP000019132">
    <property type="component" value="Unassembled WGS sequence"/>
</dbReference>
<organism evidence="8 9">
    <name type="scientific">Globisporangium ultimum (strain ATCC 200006 / CBS 805.95 / DAOM BR144)</name>
    <name type="common">Pythium ultimum</name>
    <dbReference type="NCBI Taxonomy" id="431595"/>
    <lineage>
        <taxon>Eukaryota</taxon>
        <taxon>Sar</taxon>
        <taxon>Stramenopiles</taxon>
        <taxon>Oomycota</taxon>
        <taxon>Peronosporomycetes</taxon>
        <taxon>Pythiales</taxon>
        <taxon>Pythiaceae</taxon>
        <taxon>Globisporangium</taxon>
    </lineage>
</organism>
<feature type="compositionally biased region" description="Acidic residues" evidence="7">
    <location>
        <begin position="216"/>
        <end position="228"/>
    </location>
</feature>
<keyword evidence="3" id="KW-0805">Transcription regulation</keyword>
<evidence type="ECO:0000256" key="7">
    <source>
        <dbReference type="SAM" id="MobiDB-lite"/>
    </source>
</evidence>
<sequence length="493" mass="56408">MGRYVSQRINDEEDDDIGVDVSVDDVLLPPLEKAVETSLYSALQRWNELEPVKMESALGHADRLKKYRAIVNRMLYEYDGDDGLNDDGGDDNEDGTQDKAEDAVDDSANASARRKRRIADTNAYRQRKARKREVAKREKHFKALAPIFQSMPSADALRAERTPSARLQEFVTTYMAKKRMLSQKRSVGDTKTAQCFEFARRRLSPSHSSHAKVRGDEEEDDEENDVDGEAVGKDGDAPVNHPPRMLRDQNLLLARDAAFSADTSTTSTKPQNDEELVIWLDVLHPSKDPAKTQSFVVRSSQRLSDVVDLIVCAYDQRLGDHGKHSKLLYFDETFYVDRRHPEHVDYAEAIRAWIRKSATRIAKYGDPTTASKALESTTFHDIALHVDMPGLYVHQGECEHLIRIRDARLPHEYDAKLESDPEAFPMRLPNPHYRALRNCFVCQQYSAKFICYGDYMGISDPMFFCDRCYRVAHFDADGNLIYKDFQAFPYFQD</sequence>
<evidence type="ECO:0000256" key="6">
    <source>
        <dbReference type="ARBA" id="ARBA00023242"/>
    </source>
</evidence>
<dbReference type="PANTHER" id="PTHR13421">
    <property type="entry name" value="SNRNA-ACTIVATING PROTEIN COMPLEX SUBUNIT 3"/>
    <property type="match status" value="1"/>
</dbReference>
<evidence type="ECO:0000313" key="8">
    <source>
        <dbReference type="EnsemblProtists" id="PYU1_T011178"/>
    </source>
</evidence>
<dbReference type="PANTHER" id="PTHR13421:SF16">
    <property type="entry name" value="SNRNA-ACTIVATING PROTEIN COMPLEX SUBUNIT 3"/>
    <property type="match status" value="1"/>
</dbReference>
<dbReference type="GO" id="GO:0001046">
    <property type="term" value="F:core promoter sequence-specific DNA binding"/>
    <property type="evidence" value="ECO:0007669"/>
    <property type="project" value="TreeGrafter"/>
</dbReference>
<dbReference type="EMBL" id="GL376606">
    <property type="status" value="NOT_ANNOTATED_CDS"/>
    <property type="molecule type" value="Genomic_DNA"/>
</dbReference>
<proteinExistence type="inferred from homology"/>
<keyword evidence="9" id="KW-1185">Reference proteome</keyword>
<evidence type="ECO:0000256" key="2">
    <source>
        <dbReference type="ARBA" id="ARBA00010410"/>
    </source>
</evidence>
<feature type="compositionally biased region" description="Acidic residues" evidence="7">
    <location>
        <begin position="81"/>
        <end position="95"/>
    </location>
</feature>
<dbReference type="HOGENOM" id="CLU_027393_0_0_1"/>
<evidence type="ECO:0000313" key="9">
    <source>
        <dbReference type="Proteomes" id="UP000019132"/>
    </source>
</evidence>
<dbReference type="AlphaFoldDB" id="K3X1S9"/>
<reference evidence="9" key="2">
    <citation type="submission" date="2010-04" db="EMBL/GenBank/DDBJ databases">
        <authorList>
            <person name="Buell R."/>
            <person name="Hamilton J."/>
            <person name="Hostetler J."/>
        </authorList>
    </citation>
    <scope>NUCLEOTIDE SEQUENCE [LARGE SCALE GENOMIC DNA]</scope>
    <source>
        <strain evidence="9">DAOM:BR144</strain>
    </source>
</reference>
<evidence type="ECO:0000256" key="3">
    <source>
        <dbReference type="ARBA" id="ARBA00023015"/>
    </source>
</evidence>
<dbReference type="GO" id="GO:0005634">
    <property type="term" value="C:nucleus"/>
    <property type="evidence" value="ECO:0007669"/>
    <property type="project" value="UniProtKB-SubCell"/>
</dbReference>
<reference evidence="9" key="1">
    <citation type="journal article" date="2010" name="Genome Biol.">
        <title>Genome sequence of the necrotrophic plant pathogen Pythium ultimum reveals original pathogenicity mechanisms and effector repertoire.</title>
        <authorList>
            <person name="Levesque C.A."/>
            <person name="Brouwer H."/>
            <person name="Cano L."/>
            <person name="Hamilton J.P."/>
            <person name="Holt C."/>
            <person name="Huitema E."/>
            <person name="Raffaele S."/>
            <person name="Robideau G.P."/>
            <person name="Thines M."/>
            <person name="Win J."/>
            <person name="Zerillo M.M."/>
            <person name="Beakes G.W."/>
            <person name="Boore J.L."/>
            <person name="Busam D."/>
            <person name="Dumas B."/>
            <person name="Ferriera S."/>
            <person name="Fuerstenberg S.I."/>
            <person name="Gachon C.M."/>
            <person name="Gaulin E."/>
            <person name="Govers F."/>
            <person name="Grenville-Briggs L."/>
            <person name="Horner N."/>
            <person name="Hostetler J."/>
            <person name="Jiang R.H."/>
            <person name="Johnson J."/>
            <person name="Krajaejun T."/>
            <person name="Lin H."/>
            <person name="Meijer H.J."/>
            <person name="Moore B."/>
            <person name="Morris P."/>
            <person name="Phuntmart V."/>
            <person name="Puiu D."/>
            <person name="Shetty J."/>
            <person name="Stajich J.E."/>
            <person name="Tripathy S."/>
            <person name="Wawra S."/>
            <person name="van West P."/>
            <person name="Whitty B.R."/>
            <person name="Coutinho P.M."/>
            <person name="Henrissat B."/>
            <person name="Martin F."/>
            <person name="Thomas P.D."/>
            <person name="Tyler B.M."/>
            <person name="De Vries R.P."/>
            <person name="Kamoun S."/>
            <person name="Yandell M."/>
            <person name="Tisserat N."/>
            <person name="Buell C.R."/>
        </authorList>
    </citation>
    <scope>NUCLEOTIDE SEQUENCE</scope>
    <source>
        <strain evidence="9">DAOM:BR144</strain>
    </source>
</reference>
<dbReference type="GO" id="GO:0000978">
    <property type="term" value="F:RNA polymerase II cis-regulatory region sequence-specific DNA binding"/>
    <property type="evidence" value="ECO:0007669"/>
    <property type="project" value="TreeGrafter"/>
</dbReference>
<dbReference type="GO" id="GO:0001006">
    <property type="term" value="F:RNA polymerase III type 3 promoter sequence-specific DNA binding"/>
    <property type="evidence" value="ECO:0007669"/>
    <property type="project" value="TreeGrafter"/>
</dbReference>
<dbReference type="STRING" id="431595.K3X1S9"/>
<dbReference type="VEuPathDB" id="FungiDB:PYU1_G011153"/>
<evidence type="ECO:0000256" key="1">
    <source>
        <dbReference type="ARBA" id="ARBA00004123"/>
    </source>
</evidence>
<comment type="similarity">
    <text evidence="2">Belongs to the SNAPC3/SRD2 family.</text>
</comment>
<keyword evidence="5" id="KW-0804">Transcription</keyword>
<dbReference type="OMA" id="RRWNEGD"/>
<comment type="subcellular location">
    <subcellularLocation>
        <location evidence="1">Nucleus</location>
    </subcellularLocation>
</comment>
<keyword evidence="4" id="KW-0238">DNA-binding</keyword>
<dbReference type="eggNOG" id="KOG2664">
    <property type="taxonomic scope" value="Eukaryota"/>
</dbReference>
<accession>K3X1S9</accession>